<name>A0AAD7B109_9AGAR</name>
<dbReference type="Gene3D" id="3.30.200.20">
    <property type="entry name" value="Phosphorylase Kinase, domain 1"/>
    <property type="match status" value="1"/>
</dbReference>
<keyword evidence="5" id="KW-0067">ATP-binding</keyword>
<proteinExistence type="inferred from homology"/>
<dbReference type="GO" id="GO:0016301">
    <property type="term" value="F:kinase activity"/>
    <property type="evidence" value="ECO:0007669"/>
    <property type="project" value="UniProtKB-KW"/>
</dbReference>
<dbReference type="InterPro" id="IPR002575">
    <property type="entry name" value="Aminoglycoside_PTrfase"/>
</dbReference>
<keyword evidence="2" id="KW-0808">Transferase</keyword>
<sequence>MTSAPDYSLIPDLHAYLASHDGGKFQANRIEALSGGTANFAFRLHLKTPLRDGSETLVLKHAKGFLASAREFKFDVKRQTFEAEALRRVRAWLPQGSLASVPEVHLFDEENHILIMDDCGHGPDSGTLKSLLLAGRITMSLADEIGRALGVFLGALHRKSEENRSDLEFFDANTQAKVVSAWATYGRLASTLSNADNLPKLVGLEVPKEKLEEVSKIGEEMSRRVNAANAESSPLVMGDFWPGNIMITLSTSNALQRIAVLDWELVKPGLAGLDIGQFCGEMHQAQMCYPQYADVASRTVAALLSAYAQENEKAGMKVVARDALTHCGAHLIAWTPRTSWAEAERTQEVVKEGLEFLTSGFDGKEERLRTSCVAPLVETST</sequence>
<dbReference type="InterPro" id="IPR011009">
    <property type="entry name" value="Kinase-like_dom_sf"/>
</dbReference>
<dbReference type="Gene3D" id="3.90.1200.10">
    <property type="match status" value="1"/>
</dbReference>
<feature type="domain" description="Aminoglycoside phosphotransferase" evidence="6">
    <location>
        <begin position="81"/>
        <end position="284"/>
    </location>
</feature>
<reference evidence="7" key="1">
    <citation type="submission" date="2023-03" db="EMBL/GenBank/DDBJ databases">
        <title>Massive genome expansion in bonnet fungi (Mycena s.s.) driven by repeated elements and novel gene families across ecological guilds.</title>
        <authorList>
            <consortium name="Lawrence Berkeley National Laboratory"/>
            <person name="Harder C.B."/>
            <person name="Miyauchi S."/>
            <person name="Viragh M."/>
            <person name="Kuo A."/>
            <person name="Thoen E."/>
            <person name="Andreopoulos B."/>
            <person name="Lu D."/>
            <person name="Skrede I."/>
            <person name="Drula E."/>
            <person name="Henrissat B."/>
            <person name="Morin E."/>
            <person name="Kohler A."/>
            <person name="Barry K."/>
            <person name="LaButti K."/>
            <person name="Morin E."/>
            <person name="Salamov A."/>
            <person name="Lipzen A."/>
            <person name="Mereny Z."/>
            <person name="Hegedus B."/>
            <person name="Baldrian P."/>
            <person name="Stursova M."/>
            <person name="Weitz H."/>
            <person name="Taylor A."/>
            <person name="Grigoriev I.V."/>
            <person name="Nagy L.G."/>
            <person name="Martin F."/>
            <person name="Kauserud H."/>
        </authorList>
    </citation>
    <scope>NUCLEOTIDE SEQUENCE</scope>
    <source>
        <strain evidence="7">9284</strain>
    </source>
</reference>
<accession>A0AAD7B109</accession>
<keyword evidence="3" id="KW-0547">Nucleotide-binding</keyword>
<comment type="similarity">
    <text evidence="1">Belongs to the methylthioribose kinase family.</text>
</comment>
<dbReference type="AlphaFoldDB" id="A0AAD7B109"/>
<protein>
    <submittedName>
        <fullName evidence="7">Kinase-like domain-containing protein</fullName>
    </submittedName>
</protein>
<dbReference type="SUPFAM" id="SSF56112">
    <property type="entry name" value="Protein kinase-like (PK-like)"/>
    <property type="match status" value="1"/>
</dbReference>
<comment type="caution">
    <text evidence="7">The sequence shown here is derived from an EMBL/GenBank/DDBJ whole genome shotgun (WGS) entry which is preliminary data.</text>
</comment>
<evidence type="ECO:0000256" key="4">
    <source>
        <dbReference type="ARBA" id="ARBA00022777"/>
    </source>
</evidence>
<dbReference type="Pfam" id="PF01636">
    <property type="entry name" value="APH"/>
    <property type="match status" value="1"/>
</dbReference>
<dbReference type="PANTHER" id="PTHR34273:SF2">
    <property type="entry name" value="METHYLTHIORIBOSE KINASE"/>
    <property type="match status" value="1"/>
</dbReference>
<organism evidence="7 8">
    <name type="scientific">Roridomyces roridus</name>
    <dbReference type="NCBI Taxonomy" id="1738132"/>
    <lineage>
        <taxon>Eukaryota</taxon>
        <taxon>Fungi</taxon>
        <taxon>Dikarya</taxon>
        <taxon>Basidiomycota</taxon>
        <taxon>Agaricomycotina</taxon>
        <taxon>Agaricomycetes</taxon>
        <taxon>Agaricomycetidae</taxon>
        <taxon>Agaricales</taxon>
        <taxon>Marasmiineae</taxon>
        <taxon>Mycenaceae</taxon>
        <taxon>Roridomyces</taxon>
    </lineage>
</organism>
<dbReference type="GO" id="GO:0005524">
    <property type="term" value="F:ATP binding"/>
    <property type="evidence" value="ECO:0007669"/>
    <property type="project" value="UniProtKB-KW"/>
</dbReference>
<evidence type="ECO:0000256" key="3">
    <source>
        <dbReference type="ARBA" id="ARBA00022741"/>
    </source>
</evidence>
<evidence type="ECO:0000256" key="1">
    <source>
        <dbReference type="ARBA" id="ARBA00010165"/>
    </source>
</evidence>
<dbReference type="PANTHER" id="PTHR34273">
    <property type="entry name" value="METHYLTHIORIBOSE KINASE"/>
    <property type="match status" value="1"/>
</dbReference>
<evidence type="ECO:0000256" key="5">
    <source>
        <dbReference type="ARBA" id="ARBA00022840"/>
    </source>
</evidence>
<evidence type="ECO:0000259" key="6">
    <source>
        <dbReference type="Pfam" id="PF01636"/>
    </source>
</evidence>
<keyword evidence="8" id="KW-1185">Reference proteome</keyword>
<gene>
    <name evidence="7" type="ORF">FB45DRAFT_436665</name>
</gene>
<evidence type="ECO:0000313" key="7">
    <source>
        <dbReference type="EMBL" id="KAJ7606859.1"/>
    </source>
</evidence>
<evidence type="ECO:0000256" key="2">
    <source>
        <dbReference type="ARBA" id="ARBA00022679"/>
    </source>
</evidence>
<keyword evidence="4 7" id="KW-0418">Kinase</keyword>
<dbReference type="Proteomes" id="UP001221142">
    <property type="component" value="Unassembled WGS sequence"/>
</dbReference>
<evidence type="ECO:0000313" key="8">
    <source>
        <dbReference type="Proteomes" id="UP001221142"/>
    </source>
</evidence>
<dbReference type="EMBL" id="JARKIF010000054">
    <property type="protein sequence ID" value="KAJ7606859.1"/>
    <property type="molecule type" value="Genomic_DNA"/>
</dbReference>